<evidence type="ECO:0000313" key="3">
    <source>
        <dbReference type="Proteomes" id="UP001595699"/>
    </source>
</evidence>
<dbReference type="Pfam" id="PF01636">
    <property type="entry name" value="APH"/>
    <property type="match status" value="1"/>
</dbReference>
<dbReference type="InterPro" id="IPR002575">
    <property type="entry name" value="Aminoglycoside_PTrfase"/>
</dbReference>
<dbReference type="SUPFAM" id="SSF56112">
    <property type="entry name" value="Protein kinase-like (PK-like)"/>
    <property type="match status" value="1"/>
</dbReference>
<reference evidence="3" key="1">
    <citation type="journal article" date="2019" name="Int. J. Syst. Evol. Microbiol.">
        <title>The Global Catalogue of Microorganisms (GCM) 10K type strain sequencing project: providing services to taxonomists for standard genome sequencing and annotation.</title>
        <authorList>
            <consortium name="The Broad Institute Genomics Platform"/>
            <consortium name="The Broad Institute Genome Sequencing Center for Infectious Disease"/>
            <person name="Wu L."/>
            <person name="Ma J."/>
        </authorList>
    </citation>
    <scope>NUCLEOTIDE SEQUENCE [LARGE SCALE GENOMIC DNA]</scope>
    <source>
        <strain evidence="3">CGMCC 4.7241</strain>
    </source>
</reference>
<dbReference type="EMBL" id="JBHRZH010000016">
    <property type="protein sequence ID" value="MFC3762885.1"/>
    <property type="molecule type" value="Genomic_DNA"/>
</dbReference>
<protein>
    <submittedName>
        <fullName evidence="2">Aminoglycoside phosphotransferase family protein</fullName>
    </submittedName>
</protein>
<sequence length="288" mass="31732">MPQHELVDFVNERAGCGLELIGIAPQGQSGGAAFVRWPDGHQSVVTTAMASLDHMRQTAEILAYAKGLGLPVPHHELLLPRDDGLVAVVQERLPGKPIAASDASTIDAMVALNERFAHLLADRTDVPIPPLCLRESGDPVPRHEPLEQHSDRSRRLLKRIKELGAADIHEMDGDDLVHVDLTVPNILFDDEGNLSGVVDWNFGVARGDRRFGLVKLLFDLTWAAGSPGEEQAPRPDALERAAEAVDAIEPEKLKLYWAHWTLAMLYWTIRSGYEEVIAIHLDLGESRL</sequence>
<comment type="caution">
    <text evidence="2">The sequence shown here is derived from an EMBL/GenBank/DDBJ whole genome shotgun (WGS) entry which is preliminary data.</text>
</comment>
<dbReference type="Gene3D" id="3.90.1200.10">
    <property type="match status" value="1"/>
</dbReference>
<evidence type="ECO:0000313" key="2">
    <source>
        <dbReference type="EMBL" id="MFC3762885.1"/>
    </source>
</evidence>
<keyword evidence="3" id="KW-1185">Reference proteome</keyword>
<gene>
    <name evidence="2" type="ORF">ACFOUW_18740</name>
</gene>
<organism evidence="2 3">
    <name type="scientific">Tenggerimyces flavus</name>
    <dbReference type="NCBI Taxonomy" id="1708749"/>
    <lineage>
        <taxon>Bacteria</taxon>
        <taxon>Bacillati</taxon>
        <taxon>Actinomycetota</taxon>
        <taxon>Actinomycetes</taxon>
        <taxon>Propionibacteriales</taxon>
        <taxon>Nocardioidaceae</taxon>
        <taxon>Tenggerimyces</taxon>
    </lineage>
</organism>
<feature type="domain" description="Aminoglycoside phosphotransferase" evidence="1">
    <location>
        <begin position="44"/>
        <end position="217"/>
    </location>
</feature>
<proteinExistence type="predicted"/>
<name>A0ABV7YGS9_9ACTN</name>
<dbReference type="RefSeq" id="WP_307782217.1">
    <property type="nucleotide sequence ID" value="NZ_JAFBCM010000001.1"/>
</dbReference>
<dbReference type="InterPro" id="IPR011009">
    <property type="entry name" value="Kinase-like_dom_sf"/>
</dbReference>
<evidence type="ECO:0000259" key="1">
    <source>
        <dbReference type="Pfam" id="PF01636"/>
    </source>
</evidence>
<dbReference type="Proteomes" id="UP001595699">
    <property type="component" value="Unassembled WGS sequence"/>
</dbReference>
<accession>A0ABV7YGS9</accession>